<feature type="domain" description="TfoX N-terminal" evidence="1">
    <location>
        <begin position="13"/>
        <end position="106"/>
    </location>
</feature>
<dbReference type="PANTHER" id="PTHR36121">
    <property type="entry name" value="PROTEIN SXY"/>
    <property type="match status" value="1"/>
</dbReference>
<dbReference type="RefSeq" id="WP_136963994.1">
    <property type="nucleotide sequence ID" value="NZ_CP039690.1"/>
</dbReference>
<dbReference type="OrthoDB" id="1524907at2"/>
<dbReference type="Pfam" id="PF04993">
    <property type="entry name" value="TfoX_N"/>
    <property type="match status" value="1"/>
</dbReference>
<dbReference type="PANTHER" id="PTHR36121:SF1">
    <property type="entry name" value="PROTEIN SXY"/>
    <property type="match status" value="1"/>
</dbReference>
<dbReference type="EMBL" id="CP039690">
    <property type="protein sequence ID" value="QCI68575.1"/>
    <property type="molecule type" value="Genomic_DNA"/>
</dbReference>
<dbReference type="Proteomes" id="UP000298781">
    <property type="component" value="Chromosome"/>
</dbReference>
<protein>
    <submittedName>
        <fullName evidence="2">TfoX/Sxy family protein</fullName>
    </submittedName>
</protein>
<proteinExistence type="predicted"/>
<dbReference type="Gene3D" id="3.30.1460.30">
    <property type="entry name" value="YgaC/TfoX-N like chaperone"/>
    <property type="match status" value="1"/>
</dbReference>
<dbReference type="SUPFAM" id="SSF159894">
    <property type="entry name" value="YgaC/TfoX-N like"/>
    <property type="match status" value="1"/>
</dbReference>
<dbReference type="KEGG" id="pstg:E8M01_32700"/>
<name>A0A4D7BD19_9HYPH</name>
<dbReference type="InterPro" id="IPR007076">
    <property type="entry name" value="TfoX_N"/>
</dbReference>
<organism evidence="2 3">
    <name type="scientific">Phreatobacter stygius</name>
    <dbReference type="NCBI Taxonomy" id="1940610"/>
    <lineage>
        <taxon>Bacteria</taxon>
        <taxon>Pseudomonadati</taxon>
        <taxon>Pseudomonadota</taxon>
        <taxon>Alphaproteobacteria</taxon>
        <taxon>Hyphomicrobiales</taxon>
        <taxon>Phreatobacteraceae</taxon>
        <taxon>Phreatobacter</taxon>
    </lineage>
</organism>
<dbReference type="InterPro" id="IPR047525">
    <property type="entry name" value="TfoX-like"/>
</dbReference>
<accession>A0A4D7BD19</accession>
<sequence length="124" mass="13356">MPGGLLDPDFLVDLFQPFATISVRAMFGGQGIMREGLMFALVDGGVIYLKSDAETDAAFAAEGLELFVMTTKAGKQMPMNYRRMPEACFDDEASLQRWAGHAWGAALRAAARKPAKAKAAKGKP</sequence>
<keyword evidence="3" id="KW-1185">Reference proteome</keyword>
<evidence type="ECO:0000313" key="2">
    <source>
        <dbReference type="EMBL" id="QCI68575.1"/>
    </source>
</evidence>
<evidence type="ECO:0000313" key="3">
    <source>
        <dbReference type="Proteomes" id="UP000298781"/>
    </source>
</evidence>
<gene>
    <name evidence="2" type="ORF">E8M01_32700</name>
</gene>
<dbReference type="AlphaFoldDB" id="A0A4D7BD19"/>
<evidence type="ECO:0000259" key="1">
    <source>
        <dbReference type="Pfam" id="PF04993"/>
    </source>
</evidence>
<reference evidence="2 3" key="1">
    <citation type="submission" date="2019-04" db="EMBL/GenBank/DDBJ databases">
        <title>Phreatobacter aquaticus sp. nov.</title>
        <authorList>
            <person name="Choi A."/>
        </authorList>
    </citation>
    <scope>NUCLEOTIDE SEQUENCE [LARGE SCALE GENOMIC DNA]</scope>
    <source>
        <strain evidence="2 3">KCTC 52518</strain>
    </source>
</reference>